<dbReference type="InterPro" id="IPR050259">
    <property type="entry name" value="SDR"/>
</dbReference>
<dbReference type="OrthoDB" id="9803333at2"/>
<dbReference type="NCBIfam" id="NF005559">
    <property type="entry name" value="PRK07231.1"/>
    <property type="match status" value="1"/>
</dbReference>
<keyword evidence="2" id="KW-0560">Oxidoreductase</keyword>
<dbReference type="PRINTS" id="PR00081">
    <property type="entry name" value="GDHRDH"/>
</dbReference>
<dbReference type="InterPro" id="IPR036291">
    <property type="entry name" value="NAD(P)-bd_dom_sf"/>
</dbReference>
<dbReference type="PROSITE" id="PS00061">
    <property type="entry name" value="ADH_SHORT"/>
    <property type="match status" value="1"/>
</dbReference>
<protein>
    <submittedName>
        <fullName evidence="3">2-hydroxypropyl-CoM dehydrogenase</fullName>
    </submittedName>
</protein>
<dbReference type="PRINTS" id="PR00080">
    <property type="entry name" value="SDRFAMILY"/>
</dbReference>
<evidence type="ECO:0000313" key="3">
    <source>
        <dbReference type="EMBL" id="RDW20329.1"/>
    </source>
</evidence>
<dbReference type="FunFam" id="3.40.50.720:FF:000084">
    <property type="entry name" value="Short-chain dehydrogenase reductase"/>
    <property type="match status" value="1"/>
</dbReference>
<evidence type="ECO:0000313" key="4">
    <source>
        <dbReference type="Proteomes" id="UP000257143"/>
    </source>
</evidence>
<comment type="caution">
    <text evidence="3">The sequence shown here is derived from an EMBL/GenBank/DDBJ whole genome shotgun (WGS) entry which is preliminary data.</text>
</comment>
<dbReference type="CDD" id="cd05233">
    <property type="entry name" value="SDR_c"/>
    <property type="match status" value="1"/>
</dbReference>
<comment type="similarity">
    <text evidence="1">Belongs to the short-chain dehydrogenases/reductases (SDR) family.</text>
</comment>
<dbReference type="NCBIfam" id="NF009466">
    <property type="entry name" value="PRK12826.1-2"/>
    <property type="match status" value="1"/>
</dbReference>
<name>A0A3D8PYT4_9BACI</name>
<keyword evidence="4" id="KW-1185">Reference proteome</keyword>
<dbReference type="GO" id="GO:0016491">
    <property type="term" value="F:oxidoreductase activity"/>
    <property type="evidence" value="ECO:0007669"/>
    <property type="project" value="UniProtKB-KW"/>
</dbReference>
<dbReference type="InterPro" id="IPR020904">
    <property type="entry name" value="Sc_DH/Rdtase_CS"/>
</dbReference>
<dbReference type="PANTHER" id="PTHR42879:SF2">
    <property type="entry name" value="3-OXOACYL-[ACYL-CARRIER-PROTEIN] REDUCTASE FABG"/>
    <property type="match status" value="1"/>
</dbReference>
<accession>A0A3D8PYT4</accession>
<dbReference type="Pfam" id="PF13561">
    <property type="entry name" value="adh_short_C2"/>
    <property type="match status" value="1"/>
</dbReference>
<dbReference type="Gene3D" id="3.40.50.720">
    <property type="entry name" value="NAD(P)-binding Rossmann-like Domain"/>
    <property type="match status" value="1"/>
</dbReference>
<dbReference type="EMBL" id="PIOC01000010">
    <property type="protein sequence ID" value="RDW20329.1"/>
    <property type="molecule type" value="Genomic_DNA"/>
</dbReference>
<organism evidence="3 4">
    <name type="scientific">Oceanobacillus arenosus</name>
    <dbReference type="NCBI Taxonomy" id="1229153"/>
    <lineage>
        <taxon>Bacteria</taxon>
        <taxon>Bacillati</taxon>
        <taxon>Bacillota</taxon>
        <taxon>Bacilli</taxon>
        <taxon>Bacillales</taxon>
        <taxon>Bacillaceae</taxon>
        <taxon>Oceanobacillus</taxon>
    </lineage>
</organism>
<dbReference type="PANTHER" id="PTHR42879">
    <property type="entry name" value="3-OXOACYL-(ACYL-CARRIER-PROTEIN) REDUCTASE"/>
    <property type="match status" value="1"/>
</dbReference>
<dbReference type="GO" id="GO:0008206">
    <property type="term" value="P:bile acid metabolic process"/>
    <property type="evidence" value="ECO:0007669"/>
    <property type="project" value="UniProtKB-ARBA"/>
</dbReference>
<gene>
    <name evidence="3" type="ORF">CWR48_06485</name>
</gene>
<dbReference type="AlphaFoldDB" id="A0A3D8PYT4"/>
<dbReference type="Proteomes" id="UP000257143">
    <property type="component" value="Unassembled WGS sequence"/>
</dbReference>
<proteinExistence type="inferred from homology"/>
<reference evidence="4" key="1">
    <citation type="submission" date="2017-11" db="EMBL/GenBank/DDBJ databases">
        <authorList>
            <person name="Zhu W."/>
        </authorList>
    </citation>
    <scope>NUCLEOTIDE SEQUENCE [LARGE SCALE GENOMIC DNA]</scope>
    <source>
        <strain evidence="4">CAU 1183</strain>
    </source>
</reference>
<evidence type="ECO:0000256" key="2">
    <source>
        <dbReference type="ARBA" id="ARBA00023002"/>
    </source>
</evidence>
<sequence>MRLQNKVALITGAASGMGKGEALAFAKEGAKVVVADLNLEGAKEVVQEIKDNGGQALAVKVDVTKTEDIKAMVQQAKEGFGQIDILVNNAGVFDKYATSLETPLDKWNFFININLTSVFQVTNEVLPDMIARESGSIINIASVAGLVAGKGGAAYTATKHGVVGLTKNLASEYAKYGLKINAIAPGTIETPLIKDVVANIPKDTVPARRFGQVNEVAELAIFLESDEAKFMNGVVVPIDGGFTIQ</sequence>
<dbReference type="InterPro" id="IPR002347">
    <property type="entry name" value="SDR_fam"/>
</dbReference>
<dbReference type="RefSeq" id="WP_115772412.1">
    <property type="nucleotide sequence ID" value="NZ_PIOC01000010.1"/>
</dbReference>
<evidence type="ECO:0000256" key="1">
    <source>
        <dbReference type="ARBA" id="ARBA00006484"/>
    </source>
</evidence>
<dbReference type="SUPFAM" id="SSF51735">
    <property type="entry name" value="NAD(P)-binding Rossmann-fold domains"/>
    <property type="match status" value="1"/>
</dbReference>